<dbReference type="Proteomes" id="UP000766550">
    <property type="component" value="Unassembled WGS sequence"/>
</dbReference>
<dbReference type="RefSeq" id="WP_162319354.1">
    <property type="nucleotide sequence ID" value="NZ_JAHQXF010000004.1"/>
</dbReference>
<dbReference type="EMBL" id="JAHQXF010000004">
    <property type="protein sequence ID" value="MBV0926236.1"/>
    <property type="molecule type" value="Genomic_DNA"/>
</dbReference>
<evidence type="ECO:0000313" key="2">
    <source>
        <dbReference type="Proteomes" id="UP000766550"/>
    </source>
</evidence>
<name>A0A8J7YCQ8_9EURY</name>
<reference evidence="1 2" key="1">
    <citation type="submission" date="2021-06" db="EMBL/GenBank/DDBJ databases">
        <title>New haloarchaea isolates fom saline soil.</title>
        <authorList>
            <person name="Duran-Viseras A."/>
            <person name="Sanchez-Porro C.S."/>
            <person name="Ventosa A."/>
        </authorList>
    </citation>
    <scope>NUCLEOTIDE SEQUENCE [LARGE SCALE GENOMIC DNA]</scope>
    <source>
        <strain evidence="1 2">JCM 183640</strain>
    </source>
</reference>
<sequence length="298" mass="33524">MTASLEEVSTTVPITDGQSVSIEPGQPWPSAYRGSKYSLVSDEDYDDPVVKWKQRDLAIFTDPPDGLWRALALLGKSGGYGSFRVTADSEIITKVPADEYKHVEQAPVDSGWIPVYVGQLSGTIDFDEVDSDPSTPSRQQINVWTGFPFNHGERWSVSHEGTLFWKWRDYRFESTFDHSELVETYQSYRGTAGRLYLTEYGHIWVNVPKNDIAPGKEGAIGTAIKDWKRDAEASGNTATLRLVNRRLVATSRDDDPSTGHFPIHLGHLRSFDDGLIPKPVVDDPSYYQAVCEYEQVWE</sequence>
<proteinExistence type="predicted"/>
<organism evidence="1 2">
    <name type="scientific">Haloarcula limicola</name>
    <dbReference type="NCBI Taxonomy" id="1429915"/>
    <lineage>
        <taxon>Archaea</taxon>
        <taxon>Methanobacteriati</taxon>
        <taxon>Methanobacteriota</taxon>
        <taxon>Stenosarchaea group</taxon>
        <taxon>Halobacteria</taxon>
        <taxon>Halobacteriales</taxon>
        <taxon>Haloarculaceae</taxon>
        <taxon>Haloarcula</taxon>
    </lineage>
</organism>
<gene>
    <name evidence="1" type="ORF">KTS45_18675</name>
</gene>
<comment type="caution">
    <text evidence="1">The sequence shown here is derived from an EMBL/GenBank/DDBJ whole genome shotgun (WGS) entry which is preliminary data.</text>
</comment>
<dbReference type="AlphaFoldDB" id="A0A8J7YCQ8"/>
<dbReference type="OrthoDB" id="306181at2157"/>
<protein>
    <submittedName>
        <fullName evidence="1">Uncharacterized protein</fullName>
    </submittedName>
</protein>
<accession>A0A8J7YCQ8</accession>
<evidence type="ECO:0000313" key="1">
    <source>
        <dbReference type="EMBL" id="MBV0926236.1"/>
    </source>
</evidence>
<keyword evidence="2" id="KW-1185">Reference proteome</keyword>